<evidence type="ECO:0000313" key="7">
    <source>
        <dbReference type="Proteomes" id="UP000442535"/>
    </source>
</evidence>
<evidence type="ECO:0000313" key="6">
    <source>
        <dbReference type="EMBL" id="MST50360.1"/>
    </source>
</evidence>
<evidence type="ECO:0000256" key="4">
    <source>
        <dbReference type="ARBA" id="ARBA00022741"/>
    </source>
</evidence>
<dbReference type="AlphaFoldDB" id="A0A7K0K5L7"/>
<dbReference type="EMBL" id="VUMY01000017">
    <property type="protein sequence ID" value="MST50360.1"/>
    <property type="molecule type" value="Genomic_DNA"/>
</dbReference>
<accession>A0A7K0K5L7</accession>
<gene>
    <name evidence="6" type="ORF">FYJ63_08995</name>
</gene>
<dbReference type="Pfam" id="PF01934">
    <property type="entry name" value="HepT-like"/>
    <property type="match status" value="1"/>
</dbReference>
<keyword evidence="1" id="KW-0597">Phosphoprotein</keyword>
<name>A0A7K0K5L7_9ACTO</name>
<dbReference type="RefSeq" id="WP_154545933.1">
    <property type="nucleotide sequence ID" value="NZ_JAQYQY010000026.1"/>
</dbReference>
<evidence type="ECO:0000256" key="5">
    <source>
        <dbReference type="ARBA" id="ARBA00022801"/>
    </source>
</evidence>
<dbReference type="GO" id="GO:0000166">
    <property type="term" value="F:nucleotide binding"/>
    <property type="evidence" value="ECO:0007669"/>
    <property type="project" value="UniProtKB-KW"/>
</dbReference>
<dbReference type="InterPro" id="IPR008201">
    <property type="entry name" value="HepT-like"/>
</dbReference>
<comment type="caution">
    <text evidence="6">The sequence shown here is derived from an EMBL/GenBank/DDBJ whole genome shotgun (WGS) entry which is preliminary data.</text>
</comment>
<dbReference type="InterPro" id="IPR051813">
    <property type="entry name" value="HepT_RNase_toxin"/>
</dbReference>
<keyword evidence="4" id="KW-0547">Nucleotide-binding</keyword>
<dbReference type="Proteomes" id="UP000442535">
    <property type="component" value="Unassembled WGS sequence"/>
</dbReference>
<evidence type="ECO:0000256" key="1">
    <source>
        <dbReference type="ARBA" id="ARBA00022553"/>
    </source>
</evidence>
<dbReference type="PANTHER" id="PTHR34139:SF1">
    <property type="entry name" value="RNASE MJ1380-RELATED"/>
    <property type="match status" value="1"/>
</dbReference>
<dbReference type="GO" id="GO:0110001">
    <property type="term" value="C:toxin-antitoxin complex"/>
    <property type="evidence" value="ECO:0007669"/>
    <property type="project" value="InterPro"/>
</dbReference>
<keyword evidence="2" id="KW-1277">Toxin-antitoxin system</keyword>
<dbReference type="GO" id="GO:0016787">
    <property type="term" value="F:hydrolase activity"/>
    <property type="evidence" value="ECO:0007669"/>
    <property type="project" value="UniProtKB-KW"/>
</dbReference>
<keyword evidence="7" id="KW-1185">Reference proteome</keyword>
<sequence length="135" mass="15954">MKTPVQDEYYALHGFEKSNRTYKPEDTVRRLEEIQEQALDAEYIVSQGEEAFFADDDSGRRLRKLAERTIEILTESSRKIHSDFKETRPDVPWREIYQMRNVIAHAYGTADYEKLWFALKVDIPLLISKLQEDNP</sequence>
<proteinExistence type="predicted"/>
<reference evidence="6 7" key="1">
    <citation type="submission" date="2019-08" db="EMBL/GenBank/DDBJ databases">
        <title>In-depth cultivation of the pig gut microbiome towards novel bacterial diversity and tailored functional studies.</title>
        <authorList>
            <person name="Wylensek D."/>
            <person name="Hitch T.C.A."/>
            <person name="Clavel T."/>
        </authorList>
    </citation>
    <scope>NUCLEOTIDE SEQUENCE [LARGE SCALE GENOMIC DNA]</scope>
    <source>
        <strain evidence="6 7">RF-GAM-744-WT-7</strain>
    </source>
</reference>
<dbReference type="PANTHER" id="PTHR34139">
    <property type="entry name" value="UPF0331 PROTEIN MJ0127"/>
    <property type="match status" value="1"/>
</dbReference>
<dbReference type="GO" id="GO:0004540">
    <property type="term" value="F:RNA nuclease activity"/>
    <property type="evidence" value="ECO:0007669"/>
    <property type="project" value="InterPro"/>
</dbReference>
<keyword evidence="5" id="KW-0378">Hydrolase</keyword>
<organism evidence="6 7">
    <name type="scientific">Mobiluncus porci</name>
    <dbReference type="NCBI Taxonomy" id="2652278"/>
    <lineage>
        <taxon>Bacteria</taxon>
        <taxon>Bacillati</taxon>
        <taxon>Actinomycetota</taxon>
        <taxon>Actinomycetes</taxon>
        <taxon>Actinomycetales</taxon>
        <taxon>Actinomycetaceae</taxon>
        <taxon>Mobiluncus</taxon>
    </lineage>
</organism>
<evidence type="ECO:0000256" key="2">
    <source>
        <dbReference type="ARBA" id="ARBA00022649"/>
    </source>
</evidence>
<evidence type="ECO:0000256" key="3">
    <source>
        <dbReference type="ARBA" id="ARBA00022722"/>
    </source>
</evidence>
<protein>
    <submittedName>
        <fullName evidence="6">DUF86 domain-containing protein</fullName>
    </submittedName>
</protein>
<keyword evidence="3" id="KW-0540">Nuclease</keyword>